<dbReference type="AlphaFoldDB" id="A0A3B0YL74"/>
<accession>A0A3B0YL74</accession>
<dbReference type="Pfam" id="PF13469">
    <property type="entry name" value="Sulfotransfer_3"/>
    <property type="match status" value="1"/>
</dbReference>
<evidence type="ECO:0008006" key="2">
    <source>
        <dbReference type="Google" id="ProtNLM"/>
    </source>
</evidence>
<evidence type="ECO:0000313" key="1">
    <source>
        <dbReference type="EMBL" id="VAW77380.1"/>
    </source>
</evidence>
<gene>
    <name evidence="1" type="ORF">MNBD_GAMMA15-2041</name>
</gene>
<dbReference type="SUPFAM" id="SSF52540">
    <property type="entry name" value="P-loop containing nucleoside triphosphate hydrolases"/>
    <property type="match status" value="1"/>
</dbReference>
<reference evidence="1" key="1">
    <citation type="submission" date="2018-06" db="EMBL/GenBank/DDBJ databases">
        <authorList>
            <person name="Zhirakovskaya E."/>
        </authorList>
    </citation>
    <scope>NUCLEOTIDE SEQUENCE</scope>
</reference>
<protein>
    <recommendedName>
        <fullName evidence="2">Sulfotransferase domain-containing protein</fullName>
    </recommendedName>
</protein>
<dbReference type="Gene3D" id="3.40.50.300">
    <property type="entry name" value="P-loop containing nucleotide triphosphate hydrolases"/>
    <property type="match status" value="1"/>
</dbReference>
<organism evidence="1">
    <name type="scientific">hydrothermal vent metagenome</name>
    <dbReference type="NCBI Taxonomy" id="652676"/>
    <lineage>
        <taxon>unclassified sequences</taxon>
        <taxon>metagenomes</taxon>
        <taxon>ecological metagenomes</taxon>
    </lineage>
</organism>
<dbReference type="InterPro" id="IPR027417">
    <property type="entry name" value="P-loop_NTPase"/>
</dbReference>
<dbReference type="EMBL" id="UOFN01000076">
    <property type="protein sequence ID" value="VAW77380.1"/>
    <property type="molecule type" value="Genomic_DNA"/>
</dbReference>
<name>A0A3B0YL74_9ZZZZ</name>
<proteinExistence type="predicted"/>
<sequence>MRLIILNGFDRSGTSLVGGLLSKHPQINYFFQPFSSTEIHKSQYQPWASSEHHPATQSFLQAMQEGRIKRDYIASDWFERFSDYDLENTQSVGIIKETKLHTKIEWLKNTFPDIEVYGIWRNPRAVLCSLIRNGFHEKWYGDEAFEATCTLVREDERLEALLPFLDERLSGEARMALIFAARTQLLMLSLCPDKWLVYEQVLSNPDNILNRFCRGLGLDEFRFSEWCGKDYNVVGLPYQRQDLWKTYFNGTVPVQVEQIIGSMNNVPDAA</sequence>